<dbReference type="Pfam" id="PF00498">
    <property type="entry name" value="FHA"/>
    <property type="match status" value="1"/>
</dbReference>
<dbReference type="Proteomes" id="UP001501565">
    <property type="component" value="Unassembled WGS sequence"/>
</dbReference>
<dbReference type="InterPro" id="IPR008984">
    <property type="entry name" value="SMAD_FHA_dom_sf"/>
</dbReference>
<keyword evidence="1" id="KW-0472">Membrane</keyword>
<organism evidence="3 4">
    <name type="scientific">Litoribacillus peritrichatus</name>
    <dbReference type="NCBI Taxonomy" id="718191"/>
    <lineage>
        <taxon>Bacteria</taxon>
        <taxon>Pseudomonadati</taxon>
        <taxon>Pseudomonadota</taxon>
        <taxon>Gammaproteobacteria</taxon>
        <taxon>Oceanospirillales</taxon>
        <taxon>Oceanospirillaceae</taxon>
        <taxon>Litoribacillus</taxon>
    </lineage>
</organism>
<feature type="domain" description="FHA" evidence="2">
    <location>
        <begin position="26"/>
        <end position="80"/>
    </location>
</feature>
<feature type="transmembrane region" description="Helical" evidence="1">
    <location>
        <begin position="195"/>
        <end position="213"/>
    </location>
</feature>
<dbReference type="SUPFAM" id="SSF49879">
    <property type="entry name" value="SMAD/FHA domain"/>
    <property type="match status" value="1"/>
</dbReference>
<feature type="transmembrane region" description="Helical" evidence="1">
    <location>
        <begin position="125"/>
        <end position="143"/>
    </location>
</feature>
<dbReference type="CDD" id="cd00060">
    <property type="entry name" value="FHA"/>
    <property type="match status" value="1"/>
</dbReference>
<dbReference type="SMART" id="SM00240">
    <property type="entry name" value="FHA"/>
    <property type="match status" value="1"/>
</dbReference>
<gene>
    <name evidence="3" type="ORF">GCM10022277_44510</name>
</gene>
<dbReference type="EMBL" id="BAABBN010000017">
    <property type="protein sequence ID" value="GAA3943823.1"/>
    <property type="molecule type" value="Genomic_DNA"/>
</dbReference>
<dbReference type="PROSITE" id="PS50006">
    <property type="entry name" value="FHA_DOMAIN"/>
    <property type="match status" value="1"/>
</dbReference>
<feature type="transmembrane region" description="Helical" evidence="1">
    <location>
        <begin position="219"/>
        <end position="242"/>
    </location>
</feature>
<dbReference type="InterPro" id="IPR000253">
    <property type="entry name" value="FHA_dom"/>
</dbReference>
<feature type="transmembrane region" description="Helical" evidence="1">
    <location>
        <begin position="254"/>
        <end position="273"/>
    </location>
</feature>
<accession>A0ABP7NDH4</accession>
<comment type="caution">
    <text evidence="3">The sequence shown here is derived from an EMBL/GenBank/DDBJ whole genome shotgun (WGS) entry which is preliminary data.</text>
</comment>
<keyword evidence="4" id="KW-1185">Reference proteome</keyword>
<evidence type="ECO:0000259" key="2">
    <source>
        <dbReference type="PROSITE" id="PS50006"/>
    </source>
</evidence>
<proteinExistence type="predicted"/>
<evidence type="ECO:0000313" key="3">
    <source>
        <dbReference type="EMBL" id="GAA3943823.1"/>
    </source>
</evidence>
<dbReference type="RefSeq" id="WP_344800876.1">
    <property type="nucleotide sequence ID" value="NZ_BAABBN010000017.1"/>
</dbReference>
<sequence length="323" mass="35986">MEQLIIQSGHKNDHISPLFRSDGEDITIGRAFTNHIVLSDQYVAGHQARIFSQPSEADQQSWFIEVLDDTNSVLLNGTPIKKQITPLHSKDRLVLGRTSLSVFSSDHQVEPTKILQRRNLHQDSFGWLMPMFIMSMVALLSASSEYALVQPLESWVDFTKETLLGAAVILIWASIWAVIGRIFRHQSHFGQQLQYTSLVMLGILIIDPFAYILEFNSNSLLLGYAISYTVAFVGLAVLLNYNLSFATNIHRTQLMATLISGVLIGVYGANHAYNADEFSPNPVYSQILTPPATKFAGDSTPDAYLQSLSGMVDEFDNHLPKSP</sequence>
<dbReference type="Gene3D" id="2.60.200.20">
    <property type="match status" value="1"/>
</dbReference>
<keyword evidence="1" id="KW-1133">Transmembrane helix</keyword>
<evidence type="ECO:0000313" key="4">
    <source>
        <dbReference type="Proteomes" id="UP001501565"/>
    </source>
</evidence>
<evidence type="ECO:0000256" key="1">
    <source>
        <dbReference type="SAM" id="Phobius"/>
    </source>
</evidence>
<name>A0ABP7NDH4_9GAMM</name>
<protein>
    <recommendedName>
        <fullName evidence="2">FHA domain-containing protein</fullName>
    </recommendedName>
</protein>
<keyword evidence="1" id="KW-0812">Transmembrane</keyword>
<reference evidence="4" key="1">
    <citation type="journal article" date="2019" name="Int. J. Syst. Evol. Microbiol.">
        <title>The Global Catalogue of Microorganisms (GCM) 10K type strain sequencing project: providing services to taxonomists for standard genome sequencing and annotation.</title>
        <authorList>
            <consortium name="The Broad Institute Genomics Platform"/>
            <consortium name="The Broad Institute Genome Sequencing Center for Infectious Disease"/>
            <person name="Wu L."/>
            <person name="Ma J."/>
        </authorList>
    </citation>
    <scope>NUCLEOTIDE SEQUENCE [LARGE SCALE GENOMIC DNA]</scope>
    <source>
        <strain evidence="4">JCM 17551</strain>
    </source>
</reference>
<feature type="transmembrane region" description="Helical" evidence="1">
    <location>
        <begin position="163"/>
        <end position="183"/>
    </location>
</feature>